<dbReference type="STRING" id="6216.A0A0R3SC56"/>
<proteinExistence type="predicted"/>
<evidence type="ECO:0000313" key="5">
    <source>
        <dbReference type="WBParaSite" id="HDID_0000212301-mRNA-1"/>
    </source>
</evidence>
<accession>A0A0R3SC56</accession>
<dbReference type="PANTHER" id="PTHR13596:SF0">
    <property type="entry name" value="SI:CH211-39K3.2-RELATED"/>
    <property type="match status" value="1"/>
</dbReference>
<sequence>MRPFLHCATCELGLCIVALSGVVPGGNQRELARQKAQAKQKEQQKKASSKDKEANKGLTLQERRERDAAALRAKMEKKQAGGEQKT</sequence>
<evidence type="ECO:0000256" key="2">
    <source>
        <dbReference type="SAM" id="SignalP"/>
    </source>
</evidence>
<feature type="compositionally biased region" description="Basic and acidic residues" evidence="1">
    <location>
        <begin position="39"/>
        <end position="86"/>
    </location>
</feature>
<gene>
    <name evidence="3" type="ORF">HDID_LOCUS2124</name>
</gene>
<name>A0A0R3SC56_HYMDI</name>
<dbReference type="EMBL" id="UYSG01000480">
    <property type="protein sequence ID" value="VDL19585.1"/>
    <property type="molecule type" value="Genomic_DNA"/>
</dbReference>
<evidence type="ECO:0000313" key="3">
    <source>
        <dbReference type="EMBL" id="VDL19585.1"/>
    </source>
</evidence>
<organism evidence="5">
    <name type="scientific">Hymenolepis diminuta</name>
    <name type="common">Rat tapeworm</name>
    <dbReference type="NCBI Taxonomy" id="6216"/>
    <lineage>
        <taxon>Eukaryota</taxon>
        <taxon>Metazoa</taxon>
        <taxon>Spiralia</taxon>
        <taxon>Lophotrochozoa</taxon>
        <taxon>Platyhelminthes</taxon>
        <taxon>Cestoda</taxon>
        <taxon>Eucestoda</taxon>
        <taxon>Cyclophyllidea</taxon>
        <taxon>Hymenolepididae</taxon>
        <taxon>Hymenolepis</taxon>
    </lineage>
</organism>
<keyword evidence="2" id="KW-0732">Signal</keyword>
<dbReference type="InterPro" id="IPR040211">
    <property type="entry name" value="SERF1/2-like"/>
</dbReference>
<dbReference type="WBParaSite" id="HDID_0000212301-mRNA-1">
    <property type="protein sequence ID" value="HDID_0000212301-mRNA-1"/>
    <property type="gene ID" value="HDID_0000212301"/>
</dbReference>
<evidence type="ECO:0000313" key="4">
    <source>
        <dbReference type="Proteomes" id="UP000274504"/>
    </source>
</evidence>
<dbReference type="PANTHER" id="PTHR13596">
    <property type="entry name" value="SMALL EDRK-RICH FACTOR 1"/>
    <property type="match status" value="1"/>
</dbReference>
<dbReference type="AlphaFoldDB" id="A0A0R3SC56"/>
<reference evidence="5" key="1">
    <citation type="submission" date="2017-02" db="UniProtKB">
        <authorList>
            <consortium name="WormBaseParasite"/>
        </authorList>
    </citation>
    <scope>IDENTIFICATION</scope>
</reference>
<evidence type="ECO:0000256" key="1">
    <source>
        <dbReference type="SAM" id="MobiDB-lite"/>
    </source>
</evidence>
<feature type="chain" id="PRO_5043131217" evidence="2">
    <location>
        <begin position="21"/>
        <end position="86"/>
    </location>
</feature>
<protein>
    <submittedName>
        <fullName evidence="5">4F5 domain-containing protein</fullName>
    </submittedName>
</protein>
<feature type="region of interest" description="Disordered" evidence="1">
    <location>
        <begin position="30"/>
        <end position="86"/>
    </location>
</feature>
<dbReference type="Proteomes" id="UP000274504">
    <property type="component" value="Unassembled WGS sequence"/>
</dbReference>
<feature type="signal peptide" evidence="2">
    <location>
        <begin position="1"/>
        <end position="20"/>
    </location>
</feature>
<reference evidence="3 4" key="2">
    <citation type="submission" date="2018-11" db="EMBL/GenBank/DDBJ databases">
        <authorList>
            <consortium name="Pathogen Informatics"/>
        </authorList>
    </citation>
    <scope>NUCLEOTIDE SEQUENCE [LARGE SCALE GENOMIC DNA]</scope>
</reference>